<evidence type="ECO:0000256" key="3">
    <source>
        <dbReference type="ARBA" id="ARBA00022475"/>
    </source>
</evidence>
<name>A0ABU5N111_9BACT</name>
<dbReference type="InterPro" id="IPR032808">
    <property type="entry name" value="DoxX"/>
</dbReference>
<evidence type="ECO:0000256" key="2">
    <source>
        <dbReference type="ARBA" id="ARBA00006679"/>
    </source>
</evidence>
<feature type="transmembrane region" description="Helical" evidence="7">
    <location>
        <begin position="82"/>
        <end position="108"/>
    </location>
</feature>
<comment type="caution">
    <text evidence="8">The sequence shown here is derived from an EMBL/GenBank/DDBJ whole genome shotgun (WGS) entry which is preliminary data.</text>
</comment>
<dbReference type="EMBL" id="JARVCO010000012">
    <property type="protein sequence ID" value="MDZ8120137.1"/>
    <property type="molecule type" value="Genomic_DNA"/>
</dbReference>
<dbReference type="PANTHER" id="PTHR33452:SF1">
    <property type="entry name" value="INNER MEMBRANE PROTEIN YPHA-RELATED"/>
    <property type="match status" value="1"/>
</dbReference>
<gene>
    <name evidence="8" type="ORF">P9H32_16015</name>
</gene>
<keyword evidence="6 7" id="KW-0472">Membrane</keyword>
<sequence length="164" mass="17887">MLKKLMRTDTSKATILIRLMVGAVFLSEGVQKFLYPLARGAGRFEKMGFPSPEFFANCVGVFEVLGGLLILLGLLTRGGAIFTFIIMSVAIAVTKIPIGLGHSFGPFALRDLHTYGFWVMAHEMRTDFAMWLGSLFLLIRGGGSLSVDALLTHQSGERGNQSET</sequence>
<dbReference type="Pfam" id="PF07681">
    <property type="entry name" value="DoxX"/>
    <property type="match status" value="1"/>
</dbReference>
<evidence type="ECO:0000256" key="7">
    <source>
        <dbReference type="SAM" id="Phobius"/>
    </source>
</evidence>
<accession>A0ABU5N111</accession>
<feature type="transmembrane region" description="Helical" evidence="7">
    <location>
        <begin position="128"/>
        <end position="151"/>
    </location>
</feature>
<evidence type="ECO:0000313" key="9">
    <source>
        <dbReference type="Proteomes" id="UP001290861"/>
    </source>
</evidence>
<dbReference type="PANTHER" id="PTHR33452">
    <property type="entry name" value="OXIDOREDUCTASE CATD-RELATED"/>
    <property type="match status" value="1"/>
</dbReference>
<reference evidence="8 9" key="1">
    <citation type="journal article" date="2024" name="Appl. Environ. Microbiol.">
        <title>Pontiella agarivorans sp. nov., a novel marine anaerobic bacterium capable of degrading macroalgal polysaccharides and fixing nitrogen.</title>
        <authorList>
            <person name="Liu N."/>
            <person name="Kivenson V."/>
            <person name="Peng X."/>
            <person name="Cui Z."/>
            <person name="Lankiewicz T.S."/>
            <person name="Gosselin K.M."/>
            <person name="English C.J."/>
            <person name="Blair E.M."/>
            <person name="O'Malley M.A."/>
            <person name="Valentine D.L."/>
        </authorList>
    </citation>
    <scope>NUCLEOTIDE SEQUENCE [LARGE SCALE GENOMIC DNA]</scope>
    <source>
        <strain evidence="8 9">NLcol2</strain>
    </source>
</reference>
<proteinExistence type="inferred from homology"/>
<dbReference type="Proteomes" id="UP001290861">
    <property type="component" value="Unassembled WGS sequence"/>
</dbReference>
<feature type="transmembrane region" description="Helical" evidence="7">
    <location>
        <begin position="15"/>
        <end position="34"/>
    </location>
</feature>
<feature type="transmembrane region" description="Helical" evidence="7">
    <location>
        <begin position="54"/>
        <end position="75"/>
    </location>
</feature>
<keyword evidence="3" id="KW-1003">Cell membrane</keyword>
<dbReference type="RefSeq" id="WP_322609912.1">
    <property type="nucleotide sequence ID" value="NZ_JARVCO010000012.1"/>
</dbReference>
<evidence type="ECO:0000313" key="8">
    <source>
        <dbReference type="EMBL" id="MDZ8120137.1"/>
    </source>
</evidence>
<keyword evidence="4 7" id="KW-0812">Transmembrane</keyword>
<comment type="similarity">
    <text evidence="2">Belongs to the DoxX family.</text>
</comment>
<evidence type="ECO:0000256" key="6">
    <source>
        <dbReference type="ARBA" id="ARBA00023136"/>
    </source>
</evidence>
<keyword evidence="9" id="KW-1185">Reference proteome</keyword>
<protein>
    <submittedName>
        <fullName evidence="8">DoxX family protein</fullName>
    </submittedName>
</protein>
<evidence type="ECO:0000256" key="5">
    <source>
        <dbReference type="ARBA" id="ARBA00022989"/>
    </source>
</evidence>
<evidence type="ECO:0000256" key="4">
    <source>
        <dbReference type="ARBA" id="ARBA00022692"/>
    </source>
</evidence>
<comment type="subcellular location">
    <subcellularLocation>
        <location evidence="1">Cell membrane</location>
        <topology evidence="1">Multi-pass membrane protein</topology>
    </subcellularLocation>
</comment>
<evidence type="ECO:0000256" key="1">
    <source>
        <dbReference type="ARBA" id="ARBA00004651"/>
    </source>
</evidence>
<dbReference type="InterPro" id="IPR051907">
    <property type="entry name" value="DoxX-like_oxidoreductase"/>
</dbReference>
<organism evidence="8 9">
    <name type="scientific">Pontiella agarivorans</name>
    <dbReference type="NCBI Taxonomy" id="3038953"/>
    <lineage>
        <taxon>Bacteria</taxon>
        <taxon>Pseudomonadati</taxon>
        <taxon>Kiritimatiellota</taxon>
        <taxon>Kiritimatiellia</taxon>
        <taxon>Kiritimatiellales</taxon>
        <taxon>Pontiellaceae</taxon>
        <taxon>Pontiella</taxon>
    </lineage>
</organism>
<keyword evidence="5 7" id="KW-1133">Transmembrane helix</keyword>